<dbReference type="EMBL" id="UINC01026796">
    <property type="protein sequence ID" value="SVB04887.1"/>
    <property type="molecule type" value="Genomic_DNA"/>
</dbReference>
<evidence type="ECO:0000313" key="1">
    <source>
        <dbReference type="EMBL" id="SVB04887.1"/>
    </source>
</evidence>
<proteinExistence type="predicted"/>
<sequence>MYRINKCIELIETNQAIFSLSLDVDDLNYEYGKKLSQTWADMIQFDFEHHPFDTVGLSKFMKGLREGGPTPSGHLTPTVITTLPSNCTTPEEVLYNAWQIRHVLSTGIHGILHTHTRREDAVRIFVATSRFAHQTIGRNLGIPEGLRGHGGGLKPAYIWGIQPEEYLSKADPWPLNPVGELMLGLKIEDRFCLPEADNIAAVPGISFAEWGPGDMGMSHGDPNQHDPPYTPIMEKARKIVKNACDKSNLSFLCSWEDSSMSEEERIRYLLFHIGAKIIHVKDAALADNLRKEMGRTMPW</sequence>
<name>A0A382AV81_9ZZZZ</name>
<protein>
    <recommendedName>
        <fullName evidence="2">HpcH/HpaI aldolase/citrate lyase domain-containing protein</fullName>
    </recommendedName>
</protein>
<accession>A0A382AV81</accession>
<dbReference type="InterPro" id="IPR040442">
    <property type="entry name" value="Pyrv_kinase-like_dom_sf"/>
</dbReference>
<gene>
    <name evidence="1" type="ORF">METZ01_LOCUS157741</name>
</gene>
<dbReference type="InterPro" id="IPR015813">
    <property type="entry name" value="Pyrv/PenolPyrv_kinase-like_dom"/>
</dbReference>
<evidence type="ECO:0008006" key="2">
    <source>
        <dbReference type="Google" id="ProtNLM"/>
    </source>
</evidence>
<dbReference type="Gene3D" id="3.20.20.60">
    <property type="entry name" value="Phosphoenolpyruvate-binding domains"/>
    <property type="match status" value="1"/>
</dbReference>
<dbReference type="AlphaFoldDB" id="A0A382AV81"/>
<dbReference type="GO" id="GO:0003824">
    <property type="term" value="F:catalytic activity"/>
    <property type="evidence" value="ECO:0007669"/>
    <property type="project" value="InterPro"/>
</dbReference>
<reference evidence="1" key="1">
    <citation type="submission" date="2018-05" db="EMBL/GenBank/DDBJ databases">
        <authorList>
            <person name="Lanie J.A."/>
            <person name="Ng W.-L."/>
            <person name="Kazmierczak K.M."/>
            <person name="Andrzejewski T.M."/>
            <person name="Davidsen T.M."/>
            <person name="Wayne K.J."/>
            <person name="Tettelin H."/>
            <person name="Glass J.I."/>
            <person name="Rusch D."/>
            <person name="Podicherti R."/>
            <person name="Tsui H.-C.T."/>
            <person name="Winkler M.E."/>
        </authorList>
    </citation>
    <scope>NUCLEOTIDE SEQUENCE</scope>
</reference>
<dbReference type="SUPFAM" id="SSF51621">
    <property type="entry name" value="Phosphoenolpyruvate/pyruvate domain"/>
    <property type="match status" value="1"/>
</dbReference>
<organism evidence="1">
    <name type="scientific">marine metagenome</name>
    <dbReference type="NCBI Taxonomy" id="408172"/>
    <lineage>
        <taxon>unclassified sequences</taxon>
        <taxon>metagenomes</taxon>
        <taxon>ecological metagenomes</taxon>
    </lineage>
</organism>